<dbReference type="SMART" id="SM00953">
    <property type="entry name" value="RES"/>
    <property type="match status" value="1"/>
</dbReference>
<sequence>MILYRISACKYIESLDGTGARLYGGRWNSKGHAMVYLASSRALAMLEVLVHLQPLLIPQDFCIAEIEVPDKSIHEIDTATLPKNWIDVSPPVAIKQIGNKFIKDGKQLLLKVPSSIVEQEFNYLINPDHPEIKSVKVLRTKPFSFDERLIH</sequence>
<keyword evidence="3" id="KW-1185">Reference proteome</keyword>
<dbReference type="Pfam" id="PF08808">
    <property type="entry name" value="RES"/>
    <property type="match status" value="1"/>
</dbReference>
<name>A0A444MMQ3_9SPHI</name>
<evidence type="ECO:0000313" key="2">
    <source>
        <dbReference type="EMBL" id="RWY50991.1"/>
    </source>
</evidence>
<evidence type="ECO:0000259" key="1">
    <source>
        <dbReference type="SMART" id="SM00953"/>
    </source>
</evidence>
<protein>
    <submittedName>
        <fullName evidence="2">RES domain-containing protein</fullName>
    </submittedName>
</protein>
<dbReference type="EMBL" id="SBIW01000006">
    <property type="protein sequence ID" value="RWY50991.1"/>
    <property type="molecule type" value="Genomic_DNA"/>
</dbReference>
<comment type="caution">
    <text evidence="2">The sequence shown here is derived from an EMBL/GenBank/DDBJ whole genome shotgun (WGS) entry which is preliminary data.</text>
</comment>
<feature type="domain" description="RES" evidence="1">
    <location>
        <begin position="14"/>
        <end position="139"/>
    </location>
</feature>
<proteinExistence type="predicted"/>
<dbReference type="AlphaFoldDB" id="A0A444MMQ3"/>
<dbReference type="InterPro" id="IPR014914">
    <property type="entry name" value="RES_dom"/>
</dbReference>
<dbReference type="OrthoDB" id="9789501at2"/>
<organism evidence="2 3">
    <name type="scientific">Mucilaginibacter gilvus</name>
    <dbReference type="NCBI Taxonomy" id="2305909"/>
    <lineage>
        <taxon>Bacteria</taxon>
        <taxon>Pseudomonadati</taxon>
        <taxon>Bacteroidota</taxon>
        <taxon>Sphingobacteriia</taxon>
        <taxon>Sphingobacteriales</taxon>
        <taxon>Sphingobacteriaceae</taxon>
        <taxon>Mucilaginibacter</taxon>
    </lineage>
</organism>
<gene>
    <name evidence="2" type="ORF">EPL05_13040</name>
</gene>
<dbReference type="RefSeq" id="WP_128534410.1">
    <property type="nucleotide sequence ID" value="NZ_SBIW01000006.1"/>
</dbReference>
<accession>A0A444MMQ3</accession>
<evidence type="ECO:0000313" key="3">
    <source>
        <dbReference type="Proteomes" id="UP000286701"/>
    </source>
</evidence>
<reference evidence="2 3" key="1">
    <citation type="submission" date="2019-01" db="EMBL/GenBank/DDBJ databases">
        <title>Mucilaginibacter antarcticum sp. nov., isolated from antarctic soil.</title>
        <authorList>
            <person name="Yan Y.-Q."/>
            <person name="Du Z.-J."/>
        </authorList>
    </citation>
    <scope>NUCLEOTIDE SEQUENCE [LARGE SCALE GENOMIC DNA]</scope>
    <source>
        <strain evidence="2 3">F01003</strain>
    </source>
</reference>
<dbReference type="Proteomes" id="UP000286701">
    <property type="component" value="Unassembled WGS sequence"/>
</dbReference>